<dbReference type="EMBL" id="MRCG01000012">
    <property type="protein sequence ID" value="OKH46545.1"/>
    <property type="molecule type" value="Genomic_DNA"/>
</dbReference>
<proteinExistence type="predicted"/>
<comment type="caution">
    <text evidence="2">The sequence shown here is derived from an EMBL/GenBank/DDBJ whole genome shotgun (WGS) entry which is preliminary data.</text>
</comment>
<evidence type="ECO:0000256" key="1">
    <source>
        <dbReference type="SAM" id="MobiDB-lite"/>
    </source>
</evidence>
<feature type="compositionally biased region" description="Basic and acidic residues" evidence="1">
    <location>
        <begin position="1"/>
        <end position="19"/>
    </location>
</feature>
<dbReference type="OrthoDB" id="532834at2"/>
<dbReference type="Proteomes" id="UP000185557">
    <property type="component" value="Unassembled WGS sequence"/>
</dbReference>
<name>A0A1U7J2Z0_9CYAN</name>
<feature type="region of interest" description="Disordered" evidence="1">
    <location>
        <begin position="176"/>
        <end position="238"/>
    </location>
</feature>
<dbReference type="AlphaFoldDB" id="A0A1U7J2Z0"/>
<protein>
    <submittedName>
        <fullName evidence="2">Uncharacterized protein</fullName>
    </submittedName>
</protein>
<feature type="compositionally biased region" description="Low complexity" evidence="1">
    <location>
        <begin position="179"/>
        <end position="188"/>
    </location>
</feature>
<dbReference type="RefSeq" id="WP_073609376.1">
    <property type="nucleotide sequence ID" value="NZ_MRCG01000012.1"/>
</dbReference>
<feature type="region of interest" description="Disordered" evidence="1">
    <location>
        <begin position="1"/>
        <end position="95"/>
    </location>
</feature>
<reference evidence="2 3" key="1">
    <citation type="submission" date="2016-11" db="EMBL/GenBank/DDBJ databases">
        <title>Draft Genome Sequences of Nine Cyanobacterial Strains from Diverse Habitats.</title>
        <authorList>
            <person name="Zhu T."/>
            <person name="Hou S."/>
            <person name="Lu X."/>
            <person name="Hess W.R."/>
        </authorList>
    </citation>
    <scope>NUCLEOTIDE SEQUENCE [LARGE SCALE GENOMIC DNA]</scope>
    <source>
        <strain evidence="2 3">NIES-30</strain>
    </source>
</reference>
<keyword evidence="3" id="KW-1185">Reference proteome</keyword>
<feature type="compositionally biased region" description="Basic and acidic residues" evidence="1">
    <location>
        <begin position="198"/>
        <end position="210"/>
    </location>
</feature>
<accession>A0A1U7J2Z0</accession>
<organism evidence="2 3">
    <name type="scientific">Phormidium tenue NIES-30</name>
    <dbReference type="NCBI Taxonomy" id="549789"/>
    <lineage>
        <taxon>Bacteria</taxon>
        <taxon>Bacillati</taxon>
        <taxon>Cyanobacteriota</taxon>
        <taxon>Cyanophyceae</taxon>
        <taxon>Oscillatoriophycideae</taxon>
        <taxon>Oscillatoriales</taxon>
        <taxon>Oscillatoriaceae</taxon>
        <taxon>Phormidium</taxon>
    </lineage>
</organism>
<gene>
    <name evidence="2" type="ORF">NIES30_15690</name>
</gene>
<feature type="compositionally biased region" description="Low complexity" evidence="1">
    <location>
        <begin position="20"/>
        <end position="53"/>
    </location>
</feature>
<feature type="compositionally biased region" description="Low complexity" evidence="1">
    <location>
        <begin position="60"/>
        <end position="83"/>
    </location>
</feature>
<evidence type="ECO:0000313" key="3">
    <source>
        <dbReference type="Proteomes" id="UP000185557"/>
    </source>
</evidence>
<dbReference type="Gene3D" id="1.20.5.340">
    <property type="match status" value="1"/>
</dbReference>
<sequence>MTKKSLSDLLKEEVNKADTPDPAIAPQAEADEAPAAPKATPSRRASRSGSSRRTAGKTTPAPKAKAEVAAAKPQAKAEVAAAKPEAEAEAPIAPDVDLAQRVSALEKDLATAEKDKAQMEKTIAGLQKDLETQQGRLFELKDSLAQAEAATKTKADALTKTQADLEEAKKTILKLAETPAPAAAPAPATRRISGADITPRRPMEAKDRPTYHRGVPEYTIQTGQPNPMLTDADIGWVD</sequence>
<evidence type="ECO:0000313" key="2">
    <source>
        <dbReference type="EMBL" id="OKH46545.1"/>
    </source>
</evidence>